<dbReference type="OrthoDB" id="4333at2"/>
<keyword evidence="6" id="KW-1185">Reference proteome</keyword>
<gene>
    <name evidence="5" type="ORF">NA2_00785</name>
</gene>
<dbReference type="GO" id="GO:0016491">
    <property type="term" value="F:oxidoreductase activity"/>
    <property type="evidence" value="ECO:0007669"/>
    <property type="project" value="UniProtKB-KW"/>
</dbReference>
<evidence type="ECO:0000313" key="6">
    <source>
        <dbReference type="Proteomes" id="UP000006786"/>
    </source>
</evidence>
<dbReference type="Gene3D" id="3.40.50.720">
    <property type="entry name" value="NAD(P)-binding Rossmann-like Domain"/>
    <property type="match status" value="1"/>
</dbReference>
<dbReference type="InterPro" id="IPR015814">
    <property type="entry name" value="Pgluconate_DH_NAD-bd_C"/>
</dbReference>
<dbReference type="STRING" id="391937.NA2_00785"/>
<dbReference type="EMBL" id="AMRM01000001">
    <property type="protein sequence ID" value="EKF20869.1"/>
    <property type="molecule type" value="Genomic_DNA"/>
</dbReference>
<dbReference type="Pfam" id="PF09130">
    <property type="entry name" value="DUF1932"/>
    <property type="match status" value="1"/>
</dbReference>
<sequence length="295" mass="31220">MQTIAFVGFGEAATAFSEGWGIRRRRLVKAFDIKTDNPMESVAAAKRADYLRTGISGCTSLAEALEGASLVFSTVTADQALKAARGAAAHLEAGALYFDMNSCAPSSKRQAAEAIEGAGGRYVDVAVMSPVLPLRHHAPLLVSGPHATEALSALQGLDMRPAPAEGPVGTASAIKMIRSIMVKGIEALVLECVLSATREGVDEVVLSSLEKTFPGFGWTERSAYMLERAMVHGTRRAAEMEEAAKTAADLGLSGRMAQATAEWQKIVGGLQLGDPGESEKDDYRLLAQKILARLD</sequence>
<feature type="domain" description="Phosphogluconate dehydrogenase NAD-binding putative C-terminal" evidence="4">
    <location>
        <begin position="196"/>
        <end position="265"/>
    </location>
</feature>
<keyword evidence="1" id="KW-0560">Oxidoreductase</keyword>
<dbReference type="InterPro" id="IPR013328">
    <property type="entry name" value="6PGD_dom2"/>
</dbReference>
<evidence type="ECO:0000259" key="4">
    <source>
        <dbReference type="Pfam" id="PF09130"/>
    </source>
</evidence>
<dbReference type="Pfam" id="PF03446">
    <property type="entry name" value="NAD_binding_2"/>
    <property type="match status" value="1"/>
</dbReference>
<dbReference type="Gene3D" id="1.10.1040.10">
    <property type="entry name" value="N-(1-d-carboxylethyl)-l-norvaline Dehydrogenase, domain 2"/>
    <property type="match status" value="1"/>
</dbReference>
<evidence type="ECO:0000256" key="2">
    <source>
        <dbReference type="PIRSR" id="PIRSR000103-1"/>
    </source>
</evidence>
<organism evidence="5 6">
    <name type="scientific">Nitratireductor pacificus pht-3B</name>
    <dbReference type="NCBI Taxonomy" id="391937"/>
    <lineage>
        <taxon>Bacteria</taxon>
        <taxon>Pseudomonadati</taxon>
        <taxon>Pseudomonadota</taxon>
        <taxon>Alphaproteobacteria</taxon>
        <taxon>Hyphomicrobiales</taxon>
        <taxon>Phyllobacteriaceae</taxon>
        <taxon>Nitratireductor</taxon>
    </lineage>
</organism>
<feature type="active site" evidence="2">
    <location>
        <position position="175"/>
    </location>
</feature>
<dbReference type="GO" id="GO:0050661">
    <property type="term" value="F:NADP binding"/>
    <property type="evidence" value="ECO:0007669"/>
    <property type="project" value="InterPro"/>
</dbReference>
<dbReference type="AlphaFoldDB" id="K2LSW5"/>
<dbReference type="RefSeq" id="WP_008593086.1">
    <property type="nucleotide sequence ID" value="NZ_AMRM01000001.1"/>
</dbReference>
<evidence type="ECO:0000313" key="5">
    <source>
        <dbReference type="EMBL" id="EKF20869.1"/>
    </source>
</evidence>
<feature type="domain" description="6-phosphogluconate dehydrogenase NADP-binding" evidence="3">
    <location>
        <begin position="44"/>
        <end position="127"/>
    </location>
</feature>
<dbReference type="Proteomes" id="UP000006786">
    <property type="component" value="Unassembled WGS sequence"/>
</dbReference>
<dbReference type="InterPro" id="IPR015815">
    <property type="entry name" value="HIBADH-related"/>
</dbReference>
<protein>
    <submittedName>
        <fullName evidence="5">Putative dehydrogenase, with NAD binding domain</fullName>
    </submittedName>
</protein>
<dbReference type="PIRSF" id="PIRSF000103">
    <property type="entry name" value="HIBADH"/>
    <property type="match status" value="1"/>
</dbReference>
<proteinExistence type="predicted"/>
<name>K2LSW5_9HYPH</name>
<accession>K2LSW5</accession>
<dbReference type="SUPFAM" id="SSF48179">
    <property type="entry name" value="6-phosphogluconate dehydrogenase C-terminal domain-like"/>
    <property type="match status" value="1"/>
</dbReference>
<dbReference type="InterPro" id="IPR036291">
    <property type="entry name" value="NAD(P)-bd_dom_sf"/>
</dbReference>
<dbReference type="InterPro" id="IPR008927">
    <property type="entry name" value="6-PGluconate_DH-like_C_sf"/>
</dbReference>
<dbReference type="SUPFAM" id="SSF51735">
    <property type="entry name" value="NAD(P)-binding Rossmann-fold domains"/>
    <property type="match status" value="1"/>
</dbReference>
<evidence type="ECO:0000256" key="1">
    <source>
        <dbReference type="ARBA" id="ARBA00023002"/>
    </source>
</evidence>
<dbReference type="PATRIC" id="fig|391937.3.peg.161"/>
<dbReference type="eggNOG" id="COG2084">
    <property type="taxonomic scope" value="Bacteria"/>
</dbReference>
<evidence type="ECO:0000259" key="3">
    <source>
        <dbReference type="Pfam" id="PF03446"/>
    </source>
</evidence>
<reference evidence="5 6" key="1">
    <citation type="journal article" date="2012" name="J. Bacteriol.">
        <title>Genome Sequence of Nitratireductor pacificus Type Strain pht-3B.</title>
        <authorList>
            <person name="Lai Q."/>
            <person name="Li G."/>
            <person name="Shao Z."/>
        </authorList>
    </citation>
    <scope>NUCLEOTIDE SEQUENCE [LARGE SCALE GENOMIC DNA]</scope>
    <source>
        <strain evidence="6">pht-3B</strain>
    </source>
</reference>
<dbReference type="InterPro" id="IPR006115">
    <property type="entry name" value="6PGDH_NADP-bd"/>
</dbReference>
<comment type="caution">
    <text evidence="5">The sequence shown here is derived from an EMBL/GenBank/DDBJ whole genome shotgun (WGS) entry which is preliminary data.</text>
</comment>